<dbReference type="AlphaFoldDB" id="A0AAJ7E8R4"/>
<feature type="transmembrane region" description="Helical" evidence="4">
    <location>
        <begin position="30"/>
        <end position="51"/>
    </location>
</feature>
<evidence type="ECO:0000256" key="4">
    <source>
        <dbReference type="SAM" id="Phobius"/>
    </source>
</evidence>
<gene>
    <name evidence="6" type="primary">LOC106117520</name>
</gene>
<dbReference type="GO" id="GO:0005179">
    <property type="term" value="F:hormone activity"/>
    <property type="evidence" value="ECO:0007669"/>
    <property type="project" value="UniProtKB-KW"/>
</dbReference>
<dbReference type="InterPro" id="IPR000187">
    <property type="entry name" value="CRF"/>
</dbReference>
<evidence type="ECO:0000259" key="5">
    <source>
        <dbReference type="SMART" id="SM00039"/>
    </source>
</evidence>
<dbReference type="GeneID" id="106117520"/>
<keyword evidence="2" id="KW-0964">Secreted</keyword>
<dbReference type="GO" id="GO:0005576">
    <property type="term" value="C:extracellular region"/>
    <property type="evidence" value="ECO:0007669"/>
    <property type="project" value="UniProtKB-SubCell"/>
</dbReference>
<comment type="subcellular location">
    <subcellularLocation>
        <location evidence="1">Secreted</location>
    </subcellularLocation>
</comment>
<accession>A0AAJ7E8R4</accession>
<evidence type="ECO:0000256" key="2">
    <source>
        <dbReference type="ARBA" id="ARBA00022525"/>
    </source>
</evidence>
<name>A0AAJ7E8R4_PAPXU</name>
<dbReference type="RefSeq" id="XP_013167326.1">
    <property type="nucleotide sequence ID" value="XM_013311872.1"/>
</dbReference>
<proteinExistence type="predicted"/>
<dbReference type="InterPro" id="IPR018446">
    <property type="entry name" value="Corticotropin-releasing_fac_CS"/>
</dbReference>
<evidence type="ECO:0000256" key="1">
    <source>
        <dbReference type="ARBA" id="ARBA00004613"/>
    </source>
</evidence>
<organism evidence="6">
    <name type="scientific">Papilio xuthus</name>
    <name type="common">Asian swallowtail butterfly</name>
    <dbReference type="NCBI Taxonomy" id="66420"/>
    <lineage>
        <taxon>Eukaryota</taxon>
        <taxon>Metazoa</taxon>
        <taxon>Ecdysozoa</taxon>
        <taxon>Arthropoda</taxon>
        <taxon>Hexapoda</taxon>
        <taxon>Insecta</taxon>
        <taxon>Pterygota</taxon>
        <taxon>Neoptera</taxon>
        <taxon>Endopterygota</taxon>
        <taxon>Lepidoptera</taxon>
        <taxon>Glossata</taxon>
        <taxon>Ditrysia</taxon>
        <taxon>Papilionoidea</taxon>
        <taxon>Papilionidae</taxon>
        <taxon>Papilioninae</taxon>
        <taxon>Papilio</taxon>
    </lineage>
</organism>
<keyword evidence="3" id="KW-0372">Hormone</keyword>
<dbReference type="CTD" id="41170"/>
<dbReference type="SMART" id="SM00039">
    <property type="entry name" value="CRF"/>
    <property type="match status" value="1"/>
</dbReference>
<protein>
    <submittedName>
        <fullName evidence="6">Diuretic hormone 1 isoform X2</fullName>
    </submittedName>
</protein>
<sequence length="171" mass="18919">MFAIPLTYFVHNGESKIFHSTPSFHKTDSIMMWWAVWCVAVMGAGAMAAAAPSDGLVPISSADWEQIDASTTDDESMGNAVAPLGGRYAAAAPWLYMLADMPKDSQVVSGRVKRRMPSLSIDLPMSVLRHKLSQEQERKAQALRAVANRNFLNGIGKRAFQWIPEEVARFY</sequence>
<keyword evidence="4" id="KW-0472">Membrane</keyword>
<dbReference type="Proteomes" id="UP000694872">
    <property type="component" value="Unplaced"/>
</dbReference>
<keyword evidence="4" id="KW-0812">Transmembrane</keyword>
<evidence type="ECO:0000313" key="6">
    <source>
        <dbReference type="RefSeq" id="XP_013167326.1"/>
    </source>
</evidence>
<dbReference type="PROSITE" id="PS00511">
    <property type="entry name" value="CRF"/>
    <property type="match status" value="1"/>
</dbReference>
<keyword evidence="4" id="KW-1133">Transmembrane helix</keyword>
<dbReference type="Pfam" id="PF00473">
    <property type="entry name" value="CRF"/>
    <property type="match status" value="1"/>
</dbReference>
<reference evidence="6" key="1">
    <citation type="submission" date="2025-08" db="UniProtKB">
        <authorList>
            <consortium name="RefSeq"/>
        </authorList>
    </citation>
    <scope>IDENTIFICATION</scope>
</reference>
<feature type="domain" description="Corticotropin-releasing factor" evidence="5">
    <location>
        <begin position="115"/>
        <end position="155"/>
    </location>
</feature>
<evidence type="ECO:0000256" key="3">
    <source>
        <dbReference type="ARBA" id="ARBA00022702"/>
    </source>
</evidence>